<protein>
    <submittedName>
        <fullName evidence="1">Uncharacterized protein</fullName>
    </submittedName>
</protein>
<accession>A0ABR6VQ86</accession>
<name>A0ABR6VQ86_9BACT</name>
<reference evidence="1 2" key="1">
    <citation type="journal article" date="2019" name="Int. J. Syst. Evol. Microbiol.">
        <title>Rufibacter sediminis sp. nov., isolated from freshwater lake sediment.</title>
        <authorList>
            <person name="Qu J.H."/>
            <person name="Zhang L.J."/>
            <person name="Fu Y.H."/>
            <person name="Li H.F."/>
        </authorList>
    </citation>
    <scope>NUCLEOTIDE SEQUENCE [LARGE SCALE GENOMIC DNA]</scope>
    <source>
        <strain evidence="1 2">H-1</strain>
    </source>
</reference>
<gene>
    <name evidence="1" type="ORF">H7U12_05110</name>
</gene>
<keyword evidence="2" id="KW-1185">Reference proteome</keyword>
<evidence type="ECO:0000313" key="2">
    <source>
        <dbReference type="Proteomes" id="UP000659698"/>
    </source>
</evidence>
<dbReference type="Proteomes" id="UP000659698">
    <property type="component" value="Unassembled WGS sequence"/>
</dbReference>
<sequence length="189" mass="22364">MRLDIVQKGSKYTFYKKGVEEPMYKGRYRSFFFKSGYTEVFNPAGEVAASVRIGNSIWFPGLNRTSKATYIIDFTEQSTIIEITVKNYSKGYWEFEYQNHQYAFYRHRGHKRSLFKNEKQVARYDKRAVNLFENDRAYVVANSDEDELLLLCLFLAYDMGEYNDADISLDFGQVLEGVKKIDHDWQPWK</sequence>
<dbReference type="RefSeq" id="WP_186633950.1">
    <property type="nucleotide sequence ID" value="NZ_JACOAF010000012.1"/>
</dbReference>
<dbReference type="EMBL" id="JACOAF010000012">
    <property type="protein sequence ID" value="MBC3539049.1"/>
    <property type="molecule type" value="Genomic_DNA"/>
</dbReference>
<comment type="caution">
    <text evidence="1">The sequence shown here is derived from an EMBL/GenBank/DDBJ whole genome shotgun (WGS) entry which is preliminary data.</text>
</comment>
<evidence type="ECO:0000313" key="1">
    <source>
        <dbReference type="EMBL" id="MBC3539049.1"/>
    </source>
</evidence>
<organism evidence="1 2">
    <name type="scientific">Rufibacter sediminis</name>
    <dbReference type="NCBI Taxonomy" id="2762756"/>
    <lineage>
        <taxon>Bacteria</taxon>
        <taxon>Pseudomonadati</taxon>
        <taxon>Bacteroidota</taxon>
        <taxon>Cytophagia</taxon>
        <taxon>Cytophagales</taxon>
        <taxon>Hymenobacteraceae</taxon>
        <taxon>Rufibacter</taxon>
    </lineage>
</organism>
<proteinExistence type="predicted"/>